<dbReference type="InterPro" id="IPR002509">
    <property type="entry name" value="NODB_dom"/>
</dbReference>
<dbReference type="Pfam" id="PF01522">
    <property type="entry name" value="Polysacc_deac_1"/>
    <property type="match status" value="1"/>
</dbReference>
<dbReference type="InterPro" id="IPR011330">
    <property type="entry name" value="Glyco_hydro/deAcase_b/a-brl"/>
</dbReference>
<reference evidence="4" key="1">
    <citation type="submission" date="2022-11" db="EMBL/GenBank/DDBJ databases">
        <title>Methylomonas rapida sp. nov., Carotenoid-Producing Obligate Methanotrophs with High Growth Characteristics and Biotechnological Potential.</title>
        <authorList>
            <person name="Tikhonova E.N."/>
            <person name="Suleimanov R.Z."/>
            <person name="Miroshnikov K."/>
            <person name="Oshkin I.Y."/>
            <person name="Belova S.E."/>
            <person name="Danilova O.V."/>
            <person name="Ashikhmin A."/>
            <person name="Konopkin A."/>
            <person name="But S.Y."/>
            <person name="Khmelenina V.N."/>
            <person name="Kuznetsov N."/>
            <person name="Pimenov N.V."/>
            <person name="Dedysh S.N."/>
        </authorList>
    </citation>
    <scope>NUCLEOTIDE SEQUENCE</scope>
    <source>
        <strain evidence="4">MP1</strain>
    </source>
</reference>
<dbReference type="Proteomes" id="UP001162780">
    <property type="component" value="Chromosome"/>
</dbReference>
<sequence length="268" mass="30377">MMTTLSRFLRAGAVFLLTLQTQIAFADHHGGIPVLNYHRFGPVVAVSMTVTTTLFEMQLNWLQDNGYSVIPLSTLVDYLLGKRPPPPEKSVVITVDDGHRSVYDQMLPIVRRHQIPITLFIYPSAISNANYALTWSQLAELQQTGLFDIQSHTLWSPNFKKERKKLPPETYRKFVKDQLEKSKAILEKKLQKTVDILAWPFGIYDDYLAQAAKEAGYVAAFSIDRRHADISENIMSQPRYLMLNRDGTTGFAAIMEGRATAKKTAKTQ</sequence>
<protein>
    <submittedName>
        <fullName evidence="4">Polysaccharide deacetylase family protein</fullName>
    </submittedName>
</protein>
<dbReference type="PROSITE" id="PS51677">
    <property type="entry name" value="NODB"/>
    <property type="match status" value="1"/>
</dbReference>
<proteinExistence type="predicted"/>
<dbReference type="PANTHER" id="PTHR34216:SF7">
    <property type="entry name" value="POLY-BETA-1,6-N-ACETYL-D-GLUCOSAMINE N-DEACETYLASE"/>
    <property type="match status" value="1"/>
</dbReference>
<evidence type="ECO:0000313" key="4">
    <source>
        <dbReference type="EMBL" id="WAR43715.1"/>
    </source>
</evidence>
<feature type="domain" description="NodB homology" evidence="3">
    <location>
        <begin position="89"/>
        <end position="268"/>
    </location>
</feature>
<dbReference type="CDD" id="cd10918">
    <property type="entry name" value="CE4_NodB_like_5s_6s"/>
    <property type="match status" value="1"/>
</dbReference>
<name>A0ABY7GEK7_9GAMM</name>
<dbReference type="Gene3D" id="3.20.20.370">
    <property type="entry name" value="Glycoside hydrolase/deacetylase"/>
    <property type="match status" value="1"/>
</dbReference>
<feature type="chain" id="PRO_5046644097" evidence="2">
    <location>
        <begin position="27"/>
        <end position="268"/>
    </location>
</feature>
<feature type="signal peptide" evidence="2">
    <location>
        <begin position="1"/>
        <end position="26"/>
    </location>
</feature>
<evidence type="ECO:0000313" key="5">
    <source>
        <dbReference type="Proteomes" id="UP001162780"/>
    </source>
</evidence>
<evidence type="ECO:0000256" key="1">
    <source>
        <dbReference type="ARBA" id="ARBA00022729"/>
    </source>
</evidence>
<gene>
    <name evidence="4" type="ORF">NM686_015190</name>
</gene>
<dbReference type="SUPFAM" id="SSF88713">
    <property type="entry name" value="Glycoside hydrolase/deacetylase"/>
    <property type="match status" value="1"/>
</dbReference>
<dbReference type="PANTHER" id="PTHR34216">
    <property type="match status" value="1"/>
</dbReference>
<keyword evidence="1 2" id="KW-0732">Signal</keyword>
<dbReference type="EMBL" id="CP113517">
    <property type="protein sequence ID" value="WAR43715.1"/>
    <property type="molecule type" value="Genomic_DNA"/>
</dbReference>
<accession>A0ABY7GEK7</accession>
<organism evidence="4 5">
    <name type="scientific">Methylomonas rapida</name>
    <dbReference type="NCBI Taxonomy" id="2963939"/>
    <lineage>
        <taxon>Bacteria</taxon>
        <taxon>Pseudomonadati</taxon>
        <taxon>Pseudomonadota</taxon>
        <taxon>Gammaproteobacteria</taxon>
        <taxon>Methylococcales</taxon>
        <taxon>Methylococcaceae</taxon>
        <taxon>Methylomonas</taxon>
    </lineage>
</organism>
<keyword evidence="5" id="KW-1185">Reference proteome</keyword>
<dbReference type="InterPro" id="IPR051398">
    <property type="entry name" value="Polysacch_Deacetylase"/>
</dbReference>
<dbReference type="RefSeq" id="WP_269021856.1">
    <property type="nucleotide sequence ID" value="NZ_CP113517.1"/>
</dbReference>
<evidence type="ECO:0000259" key="3">
    <source>
        <dbReference type="PROSITE" id="PS51677"/>
    </source>
</evidence>
<evidence type="ECO:0000256" key="2">
    <source>
        <dbReference type="SAM" id="SignalP"/>
    </source>
</evidence>